<evidence type="ECO:0000313" key="2">
    <source>
        <dbReference type="EMBL" id="TGE24891.1"/>
    </source>
</evidence>
<accession>A0A4Z0Q771</accession>
<keyword evidence="1" id="KW-0812">Transmembrane</keyword>
<reference evidence="2 3" key="1">
    <citation type="submission" date="2019-04" db="EMBL/GenBank/DDBJ databases">
        <authorList>
            <person name="Feng G."/>
            <person name="Zhang J."/>
            <person name="Zhu H."/>
        </authorList>
    </citation>
    <scope>NUCLEOTIDE SEQUENCE [LARGE SCALE GENOMIC DNA]</scope>
    <source>
        <strain evidence="2 3">JCM 31653</strain>
    </source>
</reference>
<feature type="transmembrane region" description="Helical" evidence="1">
    <location>
        <begin position="34"/>
        <end position="53"/>
    </location>
</feature>
<evidence type="ECO:0000313" key="3">
    <source>
        <dbReference type="Proteomes" id="UP000297549"/>
    </source>
</evidence>
<organism evidence="2 3">
    <name type="scientific">Hymenobacter aquaticus</name>
    <dbReference type="NCBI Taxonomy" id="1867101"/>
    <lineage>
        <taxon>Bacteria</taxon>
        <taxon>Pseudomonadati</taxon>
        <taxon>Bacteroidota</taxon>
        <taxon>Cytophagia</taxon>
        <taxon>Cytophagales</taxon>
        <taxon>Hymenobacteraceae</taxon>
        <taxon>Hymenobacter</taxon>
    </lineage>
</organism>
<sequence length="153" mass="16205">MSSTLAATLLGQFLPLILLLIVAWKGTLRRSPRYLLPVLLAGAGLVIGLLFRLQHWEGAVGILLGSATVLLGCYGALFARKPTKTRLDWLKLALVAALGSWGIALAFAGPNVVRGFSSLLTVALWAVVLDFGYVTFLRRPTNPPAAAGSAAPR</sequence>
<proteinExistence type="predicted"/>
<dbReference type="Proteomes" id="UP000297549">
    <property type="component" value="Unassembled WGS sequence"/>
</dbReference>
<dbReference type="AlphaFoldDB" id="A0A4Z0Q771"/>
<comment type="caution">
    <text evidence="2">The sequence shown here is derived from an EMBL/GenBank/DDBJ whole genome shotgun (WGS) entry which is preliminary data.</text>
</comment>
<feature type="transmembrane region" description="Helical" evidence="1">
    <location>
        <begin position="115"/>
        <end position="136"/>
    </location>
</feature>
<feature type="transmembrane region" description="Helical" evidence="1">
    <location>
        <begin position="6"/>
        <end position="22"/>
    </location>
</feature>
<keyword evidence="3" id="KW-1185">Reference proteome</keyword>
<keyword evidence="1" id="KW-0472">Membrane</keyword>
<dbReference type="OrthoDB" id="887031at2"/>
<feature type="transmembrane region" description="Helical" evidence="1">
    <location>
        <begin position="59"/>
        <end position="77"/>
    </location>
</feature>
<name>A0A4Z0Q771_9BACT</name>
<keyword evidence="1" id="KW-1133">Transmembrane helix</keyword>
<protein>
    <submittedName>
        <fullName evidence="2">Uncharacterized protein</fullName>
    </submittedName>
</protein>
<feature type="transmembrane region" description="Helical" evidence="1">
    <location>
        <begin position="89"/>
        <end position="109"/>
    </location>
</feature>
<gene>
    <name evidence="2" type="ORF">E5K00_06735</name>
</gene>
<dbReference type="EMBL" id="SRLC01000001">
    <property type="protein sequence ID" value="TGE24891.1"/>
    <property type="molecule type" value="Genomic_DNA"/>
</dbReference>
<evidence type="ECO:0000256" key="1">
    <source>
        <dbReference type="SAM" id="Phobius"/>
    </source>
</evidence>
<dbReference type="RefSeq" id="WP_135462470.1">
    <property type="nucleotide sequence ID" value="NZ_SRLC01000001.1"/>
</dbReference>